<accession>A0ABP1D9U7</accession>
<protein>
    <submittedName>
        <fullName evidence="1">Uncharacterized protein</fullName>
    </submittedName>
</protein>
<evidence type="ECO:0000313" key="1">
    <source>
        <dbReference type="EMBL" id="CAL1703709.1"/>
    </source>
</evidence>
<keyword evidence="2" id="KW-1185">Reference proteome</keyword>
<name>A0ABP1D9U7_9APHY</name>
<sequence>MGYEILDIKGNVQEDVRVRAPLFKISTWKEVLAQGVFSGFLRGVDQVRPGSCFQSYTRPPPTPVLSGRKGGLHYPPYGSRSVPTVCSTVPDSRFVVRVGDALNMCLRQSEPLRCLVRFLAFLFFSQSPAKTRLLELVLRFVSLLFFATVRLEKLLVSISIATICGPIELVPLYPFLPLAMLSAWNSTIVLSDSSPPPVIVATPTGCPNRDSFSSVMAMFGVESMVTLGGSFYRSKLAGRLKSRVCEV</sequence>
<gene>
    <name evidence="1" type="ORF">GFSPODELE1_LOCUS4689</name>
</gene>
<dbReference type="EMBL" id="OZ037946">
    <property type="protein sequence ID" value="CAL1703709.1"/>
    <property type="molecule type" value="Genomic_DNA"/>
</dbReference>
<organism evidence="1 2">
    <name type="scientific">Somion occarium</name>
    <dbReference type="NCBI Taxonomy" id="3059160"/>
    <lineage>
        <taxon>Eukaryota</taxon>
        <taxon>Fungi</taxon>
        <taxon>Dikarya</taxon>
        <taxon>Basidiomycota</taxon>
        <taxon>Agaricomycotina</taxon>
        <taxon>Agaricomycetes</taxon>
        <taxon>Polyporales</taxon>
        <taxon>Cerrenaceae</taxon>
        <taxon>Somion</taxon>
    </lineage>
</organism>
<evidence type="ECO:0000313" key="2">
    <source>
        <dbReference type="Proteomes" id="UP001497453"/>
    </source>
</evidence>
<dbReference type="Proteomes" id="UP001497453">
    <property type="component" value="Chromosome 3"/>
</dbReference>
<proteinExistence type="predicted"/>
<reference evidence="2" key="1">
    <citation type="submission" date="2024-04" db="EMBL/GenBank/DDBJ databases">
        <authorList>
            <person name="Shaw F."/>
            <person name="Minotto A."/>
        </authorList>
    </citation>
    <scope>NUCLEOTIDE SEQUENCE [LARGE SCALE GENOMIC DNA]</scope>
</reference>